<dbReference type="RefSeq" id="WP_289232749.1">
    <property type="nucleotide sequence ID" value="NZ_AP027735.1"/>
</dbReference>
<dbReference type="Proteomes" id="UP001321421">
    <property type="component" value="Chromosome"/>
</dbReference>
<accession>A0ABM8HAB3</accession>
<organism evidence="1 2">
    <name type="scientific">Barrientosiimonas endolithica</name>
    <dbReference type="NCBI Taxonomy" id="1535208"/>
    <lineage>
        <taxon>Bacteria</taxon>
        <taxon>Bacillati</taxon>
        <taxon>Actinomycetota</taxon>
        <taxon>Actinomycetes</taxon>
        <taxon>Micrococcales</taxon>
        <taxon>Dermacoccaceae</taxon>
        <taxon>Barrientosiimonas</taxon>
    </lineage>
</organism>
<dbReference type="EMBL" id="AP027735">
    <property type="protein sequence ID" value="BDZ57872.1"/>
    <property type="molecule type" value="Genomic_DNA"/>
</dbReference>
<keyword evidence="2" id="KW-1185">Reference proteome</keyword>
<protein>
    <submittedName>
        <fullName evidence="1">Uncharacterized protein</fullName>
    </submittedName>
</protein>
<proteinExistence type="predicted"/>
<name>A0ABM8HAB3_9MICO</name>
<evidence type="ECO:0000313" key="2">
    <source>
        <dbReference type="Proteomes" id="UP001321421"/>
    </source>
</evidence>
<gene>
    <name evidence="1" type="ORF">GCM10025872_15290</name>
</gene>
<evidence type="ECO:0000313" key="1">
    <source>
        <dbReference type="EMBL" id="BDZ57872.1"/>
    </source>
</evidence>
<sequence length="99" mass="11482">MSTVEHSEAVETEPQRKGRKRVLHWYWEADSLRALAAGATTVRSVCGLVRLRITSEYVSSDPLRPVSRPNDCKRCQAVLDARDRRWVNSQLKELEKQFR</sequence>
<reference evidence="2" key="1">
    <citation type="journal article" date="2019" name="Int. J. Syst. Evol. Microbiol.">
        <title>The Global Catalogue of Microorganisms (GCM) 10K type strain sequencing project: providing services to taxonomists for standard genome sequencing and annotation.</title>
        <authorList>
            <consortium name="The Broad Institute Genomics Platform"/>
            <consortium name="The Broad Institute Genome Sequencing Center for Infectious Disease"/>
            <person name="Wu L."/>
            <person name="Ma J."/>
        </authorList>
    </citation>
    <scope>NUCLEOTIDE SEQUENCE [LARGE SCALE GENOMIC DNA]</scope>
    <source>
        <strain evidence="2">NBRC 110608</strain>
    </source>
</reference>